<dbReference type="Pfam" id="PF00535">
    <property type="entry name" value="Glycos_transf_2"/>
    <property type="match status" value="1"/>
</dbReference>
<gene>
    <name evidence="2" type="ORF">M8T91_15530</name>
</gene>
<accession>A0ABY9ED46</accession>
<dbReference type="InterPro" id="IPR050834">
    <property type="entry name" value="Glycosyltransf_2"/>
</dbReference>
<evidence type="ECO:0000313" key="2">
    <source>
        <dbReference type="EMBL" id="WKD49295.1"/>
    </source>
</evidence>
<protein>
    <submittedName>
        <fullName evidence="2">Glycosyltransferase</fullName>
    </submittedName>
</protein>
<dbReference type="RefSeq" id="WP_301415085.1">
    <property type="nucleotide sequence ID" value="NZ_CP098023.1"/>
</dbReference>
<dbReference type="SUPFAM" id="SSF53448">
    <property type="entry name" value="Nucleotide-diphospho-sugar transferases"/>
    <property type="match status" value="1"/>
</dbReference>
<dbReference type="PANTHER" id="PTHR43685:SF11">
    <property type="entry name" value="GLYCOSYLTRANSFERASE TAGX-RELATED"/>
    <property type="match status" value="1"/>
</dbReference>
<dbReference type="PANTHER" id="PTHR43685">
    <property type="entry name" value="GLYCOSYLTRANSFERASE"/>
    <property type="match status" value="1"/>
</dbReference>
<dbReference type="Gene3D" id="3.90.550.10">
    <property type="entry name" value="Spore Coat Polysaccharide Biosynthesis Protein SpsA, Chain A"/>
    <property type="match status" value="1"/>
</dbReference>
<evidence type="ECO:0000313" key="3">
    <source>
        <dbReference type="Proteomes" id="UP001321520"/>
    </source>
</evidence>
<proteinExistence type="predicted"/>
<dbReference type="CDD" id="cd00761">
    <property type="entry name" value="Glyco_tranf_GTA_type"/>
    <property type="match status" value="1"/>
</dbReference>
<evidence type="ECO:0000259" key="1">
    <source>
        <dbReference type="Pfam" id="PF00535"/>
    </source>
</evidence>
<organism evidence="2 3">
    <name type="scientific">Microbulbifer spongiae</name>
    <dbReference type="NCBI Taxonomy" id="2944933"/>
    <lineage>
        <taxon>Bacteria</taxon>
        <taxon>Pseudomonadati</taxon>
        <taxon>Pseudomonadota</taxon>
        <taxon>Gammaproteobacteria</taxon>
        <taxon>Cellvibrionales</taxon>
        <taxon>Microbulbiferaceae</taxon>
        <taxon>Microbulbifer</taxon>
    </lineage>
</organism>
<dbReference type="InterPro" id="IPR029044">
    <property type="entry name" value="Nucleotide-diphossugar_trans"/>
</dbReference>
<dbReference type="InterPro" id="IPR001173">
    <property type="entry name" value="Glyco_trans_2-like"/>
</dbReference>
<dbReference type="Proteomes" id="UP001321520">
    <property type="component" value="Chromosome"/>
</dbReference>
<keyword evidence="3" id="KW-1185">Reference proteome</keyword>
<feature type="domain" description="Glycosyltransferase 2-like" evidence="1">
    <location>
        <begin position="7"/>
        <end position="161"/>
    </location>
</feature>
<sequence length="209" mass="23292">MPLLLDICICTCKRPNQLRGALQSLAVLQLPPDAAVTVTVVDNDPVGREGAQLVESLSAEFPLPILCVLEERRGIPYARNRCISEAQRKGADYLVFIDDDEWVAQDWLIRLFSYAQAIGGHSVVSGSVVRQLPDSVPEFYSGFFSRKRRETGDRLNYCATNNVLIPMEAIRTFGLRFDERDPFGGEDVLFFTEYSARGRDRALCGGQGV</sequence>
<name>A0ABY9ED46_9GAMM</name>
<reference evidence="2 3" key="1">
    <citation type="submission" date="2022-05" db="EMBL/GenBank/DDBJ databases">
        <title>Microbulbifer sp. nov., isolated from sponge.</title>
        <authorList>
            <person name="Gao L."/>
        </authorList>
    </citation>
    <scope>NUCLEOTIDE SEQUENCE [LARGE SCALE GENOMIC DNA]</scope>
    <source>
        <strain evidence="2 3">MI-G</strain>
    </source>
</reference>
<dbReference type="EMBL" id="CP098023">
    <property type="protein sequence ID" value="WKD49295.1"/>
    <property type="molecule type" value="Genomic_DNA"/>
</dbReference>